<name>A0A936F3Z9_9BACT</name>
<proteinExistence type="predicted"/>
<accession>A0A936F3Z9</accession>
<protein>
    <submittedName>
        <fullName evidence="1">AlpA family phage regulatory protein</fullName>
    </submittedName>
</protein>
<sequence>MHNVPAPPQSQETAWVNFVPLRTVLASLSMNRRTLGRAIARKEFPEPLRLGGQLLWPREALDTWFEAQKGGAK</sequence>
<gene>
    <name evidence="1" type="ORF">IPN91_14015</name>
</gene>
<dbReference type="EMBL" id="JADKCH010000028">
    <property type="protein sequence ID" value="MBK8573704.1"/>
    <property type="molecule type" value="Genomic_DNA"/>
</dbReference>
<reference evidence="1 2" key="1">
    <citation type="submission" date="2020-10" db="EMBL/GenBank/DDBJ databases">
        <title>Connecting structure to function with the recovery of over 1000 high-quality activated sludge metagenome-assembled genomes encoding full-length rRNA genes using long-read sequencing.</title>
        <authorList>
            <person name="Singleton C.M."/>
            <person name="Petriglieri F."/>
            <person name="Kristensen J.M."/>
            <person name="Kirkegaard R.H."/>
            <person name="Michaelsen T.Y."/>
            <person name="Andersen M.H."/>
            <person name="Karst S.M."/>
            <person name="Dueholm M.S."/>
            <person name="Nielsen P.H."/>
            <person name="Albertsen M."/>
        </authorList>
    </citation>
    <scope>NUCLEOTIDE SEQUENCE [LARGE SCALE GENOMIC DNA]</scope>
    <source>
        <strain evidence="1">OdNE_18-Q3-R46-58_MAXAC.008</strain>
    </source>
</reference>
<evidence type="ECO:0000313" key="2">
    <source>
        <dbReference type="Proteomes" id="UP000709959"/>
    </source>
</evidence>
<dbReference type="Proteomes" id="UP000709959">
    <property type="component" value="Unassembled WGS sequence"/>
</dbReference>
<evidence type="ECO:0000313" key="1">
    <source>
        <dbReference type="EMBL" id="MBK8573704.1"/>
    </source>
</evidence>
<comment type="caution">
    <text evidence="1">The sequence shown here is derived from an EMBL/GenBank/DDBJ whole genome shotgun (WGS) entry which is preliminary data.</text>
</comment>
<organism evidence="1 2">
    <name type="scientific">Candidatus Geothrix odensensis</name>
    <dbReference type="NCBI Taxonomy" id="2954440"/>
    <lineage>
        <taxon>Bacteria</taxon>
        <taxon>Pseudomonadati</taxon>
        <taxon>Acidobacteriota</taxon>
        <taxon>Holophagae</taxon>
        <taxon>Holophagales</taxon>
        <taxon>Holophagaceae</taxon>
        <taxon>Geothrix</taxon>
    </lineage>
</organism>
<dbReference type="AlphaFoldDB" id="A0A936F3Z9"/>